<dbReference type="GO" id="GO:0005524">
    <property type="term" value="F:ATP binding"/>
    <property type="evidence" value="ECO:0007669"/>
    <property type="project" value="UniProtKB-UniRule"/>
</dbReference>
<evidence type="ECO:0000256" key="17">
    <source>
        <dbReference type="ARBA" id="ARBA00023180"/>
    </source>
</evidence>
<dbReference type="FunFam" id="3.80.10.10:FF:000233">
    <property type="entry name" value="Leucine-rich repeat receptor-like protein kinase TDR"/>
    <property type="match status" value="1"/>
</dbReference>
<evidence type="ECO:0000256" key="6">
    <source>
        <dbReference type="ARBA" id="ARBA00022614"/>
    </source>
</evidence>
<dbReference type="InterPro" id="IPR013210">
    <property type="entry name" value="LRR_N_plant-typ"/>
</dbReference>
<gene>
    <name evidence="22" type="ORF">ACMD2_02021</name>
</gene>
<dbReference type="CDD" id="cd14066">
    <property type="entry name" value="STKc_IRAK"/>
    <property type="match status" value="1"/>
</dbReference>
<keyword evidence="7" id="KW-0808">Transferase</keyword>
<comment type="similarity">
    <text evidence="2">In the N-terminal section; belongs to the leguminous lectin family.</text>
</comment>
<feature type="binding site" evidence="18">
    <location>
        <position position="581"/>
    </location>
    <ligand>
        <name>ATP</name>
        <dbReference type="ChEBI" id="CHEBI:30616"/>
    </ligand>
</feature>
<dbReference type="Gene3D" id="3.30.200.20">
    <property type="entry name" value="Phosphorylase Kinase, domain 1"/>
    <property type="match status" value="1"/>
</dbReference>
<feature type="domain" description="Protein kinase" evidence="21">
    <location>
        <begin position="1467"/>
        <end position="1748"/>
    </location>
</feature>
<dbReference type="GO" id="GO:0005886">
    <property type="term" value="C:plasma membrane"/>
    <property type="evidence" value="ECO:0007669"/>
    <property type="project" value="UniProtKB-SubCell"/>
</dbReference>
<keyword evidence="10" id="KW-0677">Repeat</keyword>
<evidence type="ECO:0000256" key="10">
    <source>
        <dbReference type="ARBA" id="ARBA00022737"/>
    </source>
</evidence>
<dbReference type="InterPro" id="IPR008271">
    <property type="entry name" value="Ser/Thr_kinase_AS"/>
</dbReference>
<keyword evidence="6" id="KW-0433">Leucine-rich repeat</keyword>
<comment type="subcellular location">
    <subcellularLocation>
        <location evidence="1">Cell membrane</location>
        <topology evidence="1">Single-pass type I membrane protein</topology>
    </subcellularLocation>
</comment>
<evidence type="ECO:0000256" key="13">
    <source>
        <dbReference type="ARBA" id="ARBA00022840"/>
    </source>
</evidence>
<evidence type="ECO:0000256" key="2">
    <source>
        <dbReference type="ARBA" id="ARBA00008536"/>
    </source>
</evidence>
<dbReference type="PANTHER" id="PTHR48056:SF29">
    <property type="entry name" value="RECEPTOR-LIKE PROTEIN KINASE HSL1"/>
    <property type="match status" value="1"/>
</dbReference>
<evidence type="ECO:0000256" key="19">
    <source>
        <dbReference type="SAM" id="Phobius"/>
    </source>
</evidence>
<evidence type="ECO:0000256" key="3">
    <source>
        <dbReference type="ARBA" id="ARBA00008684"/>
    </source>
</evidence>
<keyword evidence="5" id="KW-1003">Cell membrane</keyword>
<dbReference type="Gene3D" id="1.10.510.10">
    <property type="entry name" value="Transferase(Phosphotransferase) domain 1"/>
    <property type="match status" value="2"/>
</dbReference>
<feature type="domain" description="Protein kinase" evidence="21">
    <location>
        <begin position="552"/>
        <end position="814"/>
    </location>
</feature>
<evidence type="ECO:0000256" key="7">
    <source>
        <dbReference type="ARBA" id="ARBA00022679"/>
    </source>
</evidence>
<name>A0A199W616_ANACO</name>
<protein>
    <submittedName>
        <fullName evidence="22">Receptor-like protein kinase HSL1</fullName>
    </submittedName>
</protein>
<dbReference type="SUPFAM" id="SSF52058">
    <property type="entry name" value="L domain-like"/>
    <property type="match status" value="4"/>
</dbReference>
<dbReference type="Gene3D" id="3.80.10.10">
    <property type="entry name" value="Ribonuclease Inhibitor"/>
    <property type="match status" value="7"/>
</dbReference>
<keyword evidence="11 18" id="KW-0547">Nucleotide-binding</keyword>
<dbReference type="PANTHER" id="PTHR48056">
    <property type="entry name" value="LRR RECEPTOR-LIKE SERINE/THREONINE-PROTEIN KINASE-RELATED"/>
    <property type="match status" value="1"/>
</dbReference>
<dbReference type="PROSITE" id="PS00108">
    <property type="entry name" value="PROTEIN_KINASE_ST"/>
    <property type="match status" value="2"/>
</dbReference>
<dbReference type="InterPro" id="IPR001611">
    <property type="entry name" value="Leu-rich_rpt"/>
</dbReference>
<evidence type="ECO:0000256" key="8">
    <source>
        <dbReference type="ARBA" id="ARBA00022692"/>
    </source>
</evidence>
<dbReference type="SMART" id="SM00220">
    <property type="entry name" value="S_TKc"/>
    <property type="match status" value="2"/>
</dbReference>
<dbReference type="SUPFAM" id="SSF56112">
    <property type="entry name" value="Protein kinase-like (PK-like)"/>
    <property type="match status" value="2"/>
</dbReference>
<dbReference type="PROSITE" id="PS00107">
    <property type="entry name" value="PROTEIN_KINASE_ATP"/>
    <property type="match status" value="2"/>
</dbReference>
<dbReference type="InterPro" id="IPR032675">
    <property type="entry name" value="LRR_dom_sf"/>
</dbReference>
<dbReference type="Pfam" id="PF08263">
    <property type="entry name" value="LRRNT_2"/>
    <property type="match status" value="2"/>
</dbReference>
<comment type="similarity">
    <text evidence="3">Belongs to the protein kinase superfamily. Ser/Thr protein kinase family.</text>
</comment>
<comment type="similarity">
    <text evidence="4">In the C-terminal section; belongs to the protein kinase superfamily. Ser/Thr protein kinase family.</text>
</comment>
<dbReference type="FunFam" id="1.10.510.10:FF:000365">
    <property type="entry name" value="Leucine-rich repeat receptor-like serine/threonine-protein kinase At1g17230"/>
    <property type="match status" value="1"/>
</dbReference>
<dbReference type="PROSITE" id="PS50011">
    <property type="entry name" value="PROTEIN_KINASE_DOM"/>
    <property type="match status" value="2"/>
</dbReference>
<dbReference type="InterPro" id="IPR050647">
    <property type="entry name" value="Plant_LRR-RLKs"/>
</dbReference>
<dbReference type="GO" id="GO:0002229">
    <property type="term" value="P:defense response to oomycetes"/>
    <property type="evidence" value="ECO:0007669"/>
    <property type="project" value="UniProtKB-ARBA"/>
</dbReference>
<keyword evidence="12 22" id="KW-0418">Kinase</keyword>
<feature type="chain" id="PRO_5008286330" evidence="20">
    <location>
        <begin position="27"/>
        <end position="1765"/>
    </location>
</feature>
<dbReference type="GO" id="GO:0004672">
    <property type="term" value="F:protein kinase activity"/>
    <property type="evidence" value="ECO:0007669"/>
    <property type="project" value="InterPro"/>
</dbReference>
<dbReference type="SMART" id="SM00369">
    <property type="entry name" value="LRR_TYP"/>
    <property type="match status" value="9"/>
</dbReference>
<evidence type="ECO:0000256" key="20">
    <source>
        <dbReference type="SAM" id="SignalP"/>
    </source>
</evidence>
<evidence type="ECO:0000256" key="16">
    <source>
        <dbReference type="ARBA" id="ARBA00023170"/>
    </source>
</evidence>
<organism evidence="22 23">
    <name type="scientific">Ananas comosus</name>
    <name type="common">Pineapple</name>
    <name type="synonym">Ananas ananas</name>
    <dbReference type="NCBI Taxonomy" id="4615"/>
    <lineage>
        <taxon>Eukaryota</taxon>
        <taxon>Viridiplantae</taxon>
        <taxon>Streptophyta</taxon>
        <taxon>Embryophyta</taxon>
        <taxon>Tracheophyta</taxon>
        <taxon>Spermatophyta</taxon>
        <taxon>Magnoliopsida</taxon>
        <taxon>Liliopsida</taxon>
        <taxon>Poales</taxon>
        <taxon>Bromeliaceae</taxon>
        <taxon>Bromelioideae</taxon>
        <taxon>Ananas</taxon>
    </lineage>
</organism>
<keyword evidence="9 20" id="KW-0732">Signal</keyword>
<evidence type="ECO:0000256" key="5">
    <source>
        <dbReference type="ARBA" id="ARBA00022475"/>
    </source>
</evidence>
<keyword evidence="13 18" id="KW-0067">ATP-binding</keyword>
<dbReference type="FunFam" id="3.80.10.10:FF:000077">
    <property type="entry name" value="LRR receptor-like serine/threonine-protein kinase ERL1"/>
    <property type="match status" value="2"/>
</dbReference>
<proteinExistence type="inferred from homology"/>
<keyword evidence="15 19" id="KW-0472">Membrane</keyword>
<dbReference type="InterPro" id="IPR000719">
    <property type="entry name" value="Prot_kinase_dom"/>
</dbReference>
<dbReference type="Proteomes" id="UP000092600">
    <property type="component" value="Unassembled WGS sequence"/>
</dbReference>
<dbReference type="GO" id="GO:0033612">
    <property type="term" value="F:receptor serine/threonine kinase binding"/>
    <property type="evidence" value="ECO:0007669"/>
    <property type="project" value="TreeGrafter"/>
</dbReference>
<evidence type="ECO:0000259" key="21">
    <source>
        <dbReference type="PROSITE" id="PS50011"/>
    </source>
</evidence>
<dbReference type="InterPro" id="IPR011009">
    <property type="entry name" value="Kinase-like_dom_sf"/>
</dbReference>
<dbReference type="Pfam" id="PF00069">
    <property type="entry name" value="Pkinase"/>
    <property type="match status" value="2"/>
</dbReference>
<evidence type="ECO:0000256" key="11">
    <source>
        <dbReference type="ARBA" id="ARBA00022741"/>
    </source>
</evidence>
<evidence type="ECO:0000256" key="4">
    <source>
        <dbReference type="ARBA" id="ARBA00010217"/>
    </source>
</evidence>
<keyword evidence="16 22" id="KW-0675">Receptor</keyword>
<accession>A0A199W616</accession>
<dbReference type="EMBL" id="LSRQ01000222">
    <property type="protein sequence ID" value="OAY84355.1"/>
    <property type="molecule type" value="Genomic_DNA"/>
</dbReference>
<feature type="transmembrane region" description="Helical" evidence="19">
    <location>
        <begin position="1408"/>
        <end position="1428"/>
    </location>
</feature>
<reference evidence="22 23" key="1">
    <citation type="journal article" date="2016" name="DNA Res.">
        <title>The draft genome of MD-2 pineapple using hybrid error correction of long reads.</title>
        <authorList>
            <person name="Redwan R.M."/>
            <person name="Saidin A."/>
            <person name="Kumar S.V."/>
        </authorList>
    </citation>
    <scope>NUCLEOTIDE SEQUENCE [LARGE SCALE GENOMIC DNA]</scope>
    <source>
        <strain evidence="23">cv. MD2</strain>
        <tissue evidence="22">Leaf</tissue>
    </source>
</reference>
<sequence length="1765" mass="195693">MATSPSRHLLLLVLPLLLLLASTSLPHSTSQTLTPQQQQQEEQEKQTLLLLKSDWGNPPSLSTWNSTSADPCNWEGITCTNTSVTAISLRLHNLTRPIPSSICDLPNLSFIDLYFNYLPGEFPTVLYKCSNLEHLELAQNLFVGQLPADIHRLSPKLTYLSLFGNNFSGDVPRSIGRLPALQTLFLHSNLLNGSYPVEIANLYDLRYLSLAYNPFAPAPIPPEFGSLTKLKSLWMTQIGAVGEIPDTFQKLTEIEYFDLGWNSMNGTIPDWIWTLPKLTNFYLYANLFSGGINRTISALSLVEIDVSMNLLTGPMPADLGKLTNLTVLFMYYNRLSGEIPASVGLLPQLRDLRLFNNSLSGALPPELGKHSELQNLEVANNGLSRKLPEGLCSRGALRSVVVFNNNLSGGVPDSLANCYTLDNIQFYGNKFSGEFPNTIWKAENLTTVMIHDNAFSGTIPDPLPWNLTRLEIQNNRFYGTIPSSAGRLQLGRSLFIVIMLLGGLLILGTAVVGTLMVREYLKREKEGPDLAAWKLTSFHHLDFTEESIIRRLTEDRLIGRGGSGKVYRIELGPENTVAVKKIWNSRKFGAKLEKQFQAEVQILSSIRHNNIVKLFCCISSSDSKLLVYEYMENKSLDMWLHGQAGASVPLDWPMRLDIAIGAAQGLCYMHHNCSAPIVHRDVKSSNILLDSEFKAKIADFGLARMLVKAGEPESVSGIEGSFGYMAPECAYARKINEKMDVFSFGVVLLELTTGRQANEGGEDENLAQWVWRHCAEGGRLIDVIDEDIRDPAYLDEVDEVLKIVTKQEEKQTLLRLRSDWGNPQALSSWNSTTSDYCSWIGIVCTNGFVAEISLRRQNLNKPIPAAICDLQNLTRLDLYYNNLPGVFPTVLYNCSKLQFLELSENLFVGKLPADINLLSPRLAYLGLSGNNFTGHIPSSIGQLPAIKNLQLDNNLFDGSYPAELGNLSKVEYLTLAYNPFAAARIPPEFGNMTSLKFLWMSQASVVGKIPENLANLTELELFDLSMNSVTGRIPGWVWKLEKLRNLYLYANKLCCEINGTIGALRLEEIDVSMNLLTGSMPEDLGKLRNLSLLFLYNNQLSGDIPSSIGLLPMLEIVWLRNNSLTGVLPPELGKHSTLTYLDVSSNKHVGKLPEGLCSHKALTALVVSQNNFSGLIPASLANCYTLESVQLDRNDFSGAFPTTTWSAVNLTSVTLYDNAFSGTLPGKLPQNLLNIEIQNNRFYGSIPLLPSNLVIFKASNNSLSGKIPNKYARNSLLEIMLLDENQISGTIPSEISSLKFLTVLNLSSNQLIGEIPSSIVSLPSLTTLDLSKNQLSGTIPQQLGNIAFTFLNLSVNQLSGEIPMWLQNHEYERSFLSNPGLCSSPNFAAVLHHCKDTMDGSDKLLRRLIILSVFLGGFALLSIAAFTIQKVKEYRQREKITDSELGAPKLTTFYAIDFTEQEIARGLTEDNIIGSGGSGKVYRISLGNQVEEIVAVKKIWNSRKLDAQLEKEFQAEVEILGSVRHANIVKLLCCISSSGSKLLVYEYMENESLHRWLHGQEMMVSGSSPLDWSRRLNIAIGAARGLCYMHHGCSPPIVHRDIKSSNILLDSEFRPKIADFGLARMLVKTGEPESVSAVAGSFGYMAPECGYLRKINEKVDVFSFGVVLLELTTGRRANDMGEHGGLAKWAWQQFQEDGGLIYVIDEVVQVPAYLYTVEVVLKLGLMCTGPSPSSRPSMKEVLQVLTWCDRRHRTSITANNELEIA</sequence>
<dbReference type="STRING" id="4615.A0A199W616"/>
<feature type="binding site" evidence="18">
    <location>
        <position position="1498"/>
    </location>
    <ligand>
        <name>ATP</name>
        <dbReference type="ChEBI" id="CHEBI:30616"/>
    </ligand>
</feature>
<evidence type="ECO:0000256" key="12">
    <source>
        <dbReference type="ARBA" id="ARBA00022777"/>
    </source>
</evidence>
<evidence type="ECO:0000256" key="1">
    <source>
        <dbReference type="ARBA" id="ARBA00004251"/>
    </source>
</evidence>
<dbReference type="FunFam" id="3.80.10.10:FF:000221">
    <property type="entry name" value="Leucine-rich repeat receptor-like protein kinase PXL1"/>
    <property type="match status" value="1"/>
</dbReference>
<evidence type="ECO:0000313" key="23">
    <source>
        <dbReference type="Proteomes" id="UP000092600"/>
    </source>
</evidence>
<evidence type="ECO:0000313" key="22">
    <source>
        <dbReference type="EMBL" id="OAY84355.1"/>
    </source>
</evidence>
<dbReference type="GO" id="GO:0009791">
    <property type="term" value="P:post-embryonic development"/>
    <property type="evidence" value="ECO:0007669"/>
    <property type="project" value="UniProtKB-ARBA"/>
</dbReference>
<evidence type="ECO:0000256" key="9">
    <source>
        <dbReference type="ARBA" id="ARBA00022729"/>
    </source>
</evidence>
<dbReference type="InterPro" id="IPR017441">
    <property type="entry name" value="Protein_kinase_ATP_BS"/>
</dbReference>
<evidence type="ECO:0000256" key="15">
    <source>
        <dbReference type="ARBA" id="ARBA00023136"/>
    </source>
</evidence>
<keyword evidence="8 19" id="KW-0812">Transmembrane</keyword>
<comment type="caution">
    <text evidence="22">The sequence shown here is derived from an EMBL/GenBank/DDBJ whole genome shotgun (WGS) entry which is preliminary data.</text>
</comment>
<keyword evidence="14 19" id="KW-1133">Transmembrane helix</keyword>
<keyword evidence="17" id="KW-0325">Glycoprotein</keyword>
<dbReference type="SMART" id="SM00365">
    <property type="entry name" value="LRR_SD22"/>
    <property type="match status" value="7"/>
</dbReference>
<evidence type="ECO:0000256" key="18">
    <source>
        <dbReference type="PROSITE-ProRule" id="PRU10141"/>
    </source>
</evidence>
<evidence type="ECO:0000256" key="14">
    <source>
        <dbReference type="ARBA" id="ARBA00022989"/>
    </source>
</evidence>
<dbReference type="Pfam" id="PF00560">
    <property type="entry name" value="LRR_1"/>
    <property type="match status" value="3"/>
</dbReference>
<dbReference type="FunFam" id="3.80.10.10:FF:000041">
    <property type="entry name" value="LRR receptor-like serine/threonine-protein kinase ERECTA"/>
    <property type="match status" value="2"/>
</dbReference>
<feature type="signal peptide" evidence="20">
    <location>
        <begin position="1"/>
        <end position="26"/>
    </location>
</feature>
<dbReference type="InterPro" id="IPR003591">
    <property type="entry name" value="Leu-rich_rpt_typical-subtyp"/>
</dbReference>
<dbReference type="FunFam" id="1.10.510.10:FF:000240">
    <property type="entry name" value="Lectin-domain containing receptor kinase A4.3"/>
    <property type="match status" value="1"/>
</dbReference>
<feature type="transmembrane region" description="Helical" evidence="19">
    <location>
        <begin position="494"/>
        <end position="517"/>
    </location>
</feature>
<dbReference type="Pfam" id="PF13855">
    <property type="entry name" value="LRR_8"/>
    <property type="match status" value="2"/>
</dbReference>